<dbReference type="InterPro" id="IPR012677">
    <property type="entry name" value="Nucleotide-bd_a/b_plait_sf"/>
</dbReference>
<gene>
    <name evidence="7" type="ORF">TSIB3V08_LOCUS9158</name>
</gene>
<comment type="subcellular location">
    <subcellularLocation>
        <location evidence="1">Nucleus</location>
    </subcellularLocation>
</comment>
<feature type="compositionally biased region" description="Basic and acidic residues" evidence="5">
    <location>
        <begin position="188"/>
        <end position="203"/>
    </location>
</feature>
<dbReference type="SUPFAM" id="SSF54928">
    <property type="entry name" value="RNA-binding domain, RBD"/>
    <property type="match status" value="1"/>
</dbReference>
<protein>
    <recommendedName>
        <fullName evidence="6">UPF3 domain-containing protein</fullName>
    </recommendedName>
</protein>
<dbReference type="InterPro" id="IPR035979">
    <property type="entry name" value="RBD_domain_sf"/>
</dbReference>
<dbReference type="InterPro" id="IPR039722">
    <property type="entry name" value="Upf3"/>
</dbReference>
<proteinExistence type="inferred from homology"/>
<dbReference type="GO" id="GO:0045727">
    <property type="term" value="P:positive regulation of translation"/>
    <property type="evidence" value="ECO:0007669"/>
    <property type="project" value="TreeGrafter"/>
</dbReference>
<dbReference type="Gene3D" id="3.30.70.330">
    <property type="match status" value="1"/>
</dbReference>
<dbReference type="GO" id="GO:0003729">
    <property type="term" value="F:mRNA binding"/>
    <property type="evidence" value="ECO:0007669"/>
    <property type="project" value="TreeGrafter"/>
</dbReference>
<evidence type="ECO:0000256" key="2">
    <source>
        <dbReference type="ARBA" id="ARBA00005991"/>
    </source>
</evidence>
<dbReference type="FunFam" id="3.30.70.330:FF:000717">
    <property type="entry name" value="regulator of nonsense transcripts 3B"/>
    <property type="match status" value="1"/>
</dbReference>
<feature type="compositionally biased region" description="Low complexity" evidence="5">
    <location>
        <begin position="210"/>
        <end position="220"/>
    </location>
</feature>
<evidence type="ECO:0000256" key="1">
    <source>
        <dbReference type="ARBA" id="ARBA00004123"/>
    </source>
</evidence>
<keyword evidence="4" id="KW-0539">Nucleus</keyword>
<dbReference type="GO" id="GO:0005730">
    <property type="term" value="C:nucleolus"/>
    <property type="evidence" value="ECO:0007669"/>
    <property type="project" value="TreeGrafter"/>
</dbReference>
<comment type="similarity">
    <text evidence="2">Belongs to the RENT3 family.</text>
</comment>
<keyword evidence="3" id="KW-0866">Nonsense-mediated mRNA decay</keyword>
<reference evidence="7" key="1">
    <citation type="submission" date="2020-11" db="EMBL/GenBank/DDBJ databases">
        <authorList>
            <person name="Tran Van P."/>
        </authorList>
    </citation>
    <scope>NUCLEOTIDE SEQUENCE</scope>
</reference>
<dbReference type="Pfam" id="PF03467">
    <property type="entry name" value="Smg4_UPF3"/>
    <property type="match status" value="1"/>
</dbReference>
<dbReference type="InterPro" id="IPR005120">
    <property type="entry name" value="UPF3_dom"/>
</dbReference>
<dbReference type="PANTHER" id="PTHR13112:SF0">
    <property type="entry name" value="FI21285P1"/>
    <property type="match status" value="1"/>
</dbReference>
<accession>A0A7R9B2F0</accession>
<evidence type="ECO:0000313" key="7">
    <source>
        <dbReference type="EMBL" id="CAD7265113.1"/>
    </source>
</evidence>
<evidence type="ECO:0000256" key="4">
    <source>
        <dbReference type="ARBA" id="ARBA00023242"/>
    </source>
</evidence>
<feature type="region of interest" description="Disordered" evidence="5">
    <location>
        <begin position="178"/>
        <end position="228"/>
    </location>
</feature>
<dbReference type="PANTHER" id="PTHR13112">
    <property type="entry name" value="UPF3 REGULATOR OF NONSENSE TRANSCRIPTS-LIKE PROTEIN"/>
    <property type="match status" value="1"/>
</dbReference>
<dbReference type="EMBL" id="OC005121">
    <property type="protein sequence ID" value="CAD7265113.1"/>
    <property type="molecule type" value="Genomic_DNA"/>
</dbReference>
<evidence type="ECO:0000259" key="6">
    <source>
        <dbReference type="Pfam" id="PF03467"/>
    </source>
</evidence>
<sequence length="442" mass="51470">MENDYYEQKHDKTDSTVPLTKVVIRRLPPSLTEESFLEHIKPLPSTEHFYFVKAEKRLKQNAFSRAYIKFVKQDDIWQFKERFDNHPFIDNRGAEYRAVVEFAPFQGVPVNDWKQNNGCKVGKLENDRKYLDFLEYQDSEDENVTVNRSFQEYFPHENHKSKTTPLLEYIKDKRQAEETKQKYSQLNRTRDSNFHDSKKEQIRLSDPISKSKMSTKSTSKNGHAQAYRDVGYERRSISTCGSKNSHAQAYRDVGYERRSISTCGSKICHDRHKVCRRKNGKLFDPNKEDPRKTNSVNIGETDFEAELSKLMEQFELKERNLEEFGLGKFDNPSNKKGKKEKSVKFVPISLNQKFMITQKEQSPNEVLRKTVRHSISLADYFAPRTNVCSLLGKEKKKTEKGEVQTPIKAVKITSLHNSLVKSKDFDIKLLVQPSSPSDGQND</sequence>
<organism evidence="7">
    <name type="scientific">Timema shepardi</name>
    <name type="common">Walking stick</name>
    <dbReference type="NCBI Taxonomy" id="629360"/>
    <lineage>
        <taxon>Eukaryota</taxon>
        <taxon>Metazoa</taxon>
        <taxon>Ecdysozoa</taxon>
        <taxon>Arthropoda</taxon>
        <taxon>Hexapoda</taxon>
        <taxon>Insecta</taxon>
        <taxon>Pterygota</taxon>
        <taxon>Neoptera</taxon>
        <taxon>Polyneoptera</taxon>
        <taxon>Phasmatodea</taxon>
        <taxon>Timematodea</taxon>
        <taxon>Timematoidea</taxon>
        <taxon>Timematidae</taxon>
        <taxon>Timema</taxon>
    </lineage>
</organism>
<dbReference type="GO" id="GO:0005737">
    <property type="term" value="C:cytoplasm"/>
    <property type="evidence" value="ECO:0007669"/>
    <property type="project" value="TreeGrafter"/>
</dbReference>
<evidence type="ECO:0000256" key="5">
    <source>
        <dbReference type="SAM" id="MobiDB-lite"/>
    </source>
</evidence>
<dbReference type="GO" id="GO:0000184">
    <property type="term" value="P:nuclear-transcribed mRNA catabolic process, nonsense-mediated decay"/>
    <property type="evidence" value="ECO:0007669"/>
    <property type="project" value="UniProtKB-KW"/>
</dbReference>
<feature type="domain" description="UPF3" evidence="6">
    <location>
        <begin position="20"/>
        <end position="175"/>
    </location>
</feature>
<evidence type="ECO:0000256" key="3">
    <source>
        <dbReference type="ARBA" id="ARBA00023161"/>
    </source>
</evidence>
<dbReference type="AlphaFoldDB" id="A0A7R9B2F0"/>
<name>A0A7R9B2F0_TIMSH</name>
<dbReference type="CDD" id="cd12455">
    <property type="entry name" value="RRM_like_Smg4_UPF3"/>
    <property type="match status" value="1"/>
</dbReference>